<evidence type="ECO:0000313" key="1">
    <source>
        <dbReference type="EMBL" id="WAR26810.1"/>
    </source>
</evidence>
<reference evidence="1" key="1">
    <citation type="submission" date="2022-11" db="EMBL/GenBank/DDBJ databases">
        <title>Centuries of genome instability and evolution in soft-shell clam transmissible cancer (bioRxiv).</title>
        <authorList>
            <person name="Hart S.F.M."/>
            <person name="Yonemitsu M.A."/>
            <person name="Giersch R.M."/>
            <person name="Beal B.F."/>
            <person name="Arriagada G."/>
            <person name="Davis B.W."/>
            <person name="Ostrander E.A."/>
            <person name="Goff S.P."/>
            <person name="Metzger M.J."/>
        </authorList>
    </citation>
    <scope>NUCLEOTIDE SEQUENCE</scope>
    <source>
        <strain evidence="1">MELC-2E11</strain>
        <tissue evidence="1">Siphon/mantle</tissue>
    </source>
</reference>
<feature type="non-terminal residue" evidence="1">
    <location>
        <position position="183"/>
    </location>
</feature>
<gene>
    <name evidence="1" type="ORF">MAR_012514</name>
</gene>
<protein>
    <submittedName>
        <fullName evidence="1">Uncharacterized protein</fullName>
    </submittedName>
</protein>
<name>A0ABY7FXA3_MYAAR</name>
<organism evidence="1 2">
    <name type="scientific">Mya arenaria</name>
    <name type="common">Soft-shell clam</name>
    <dbReference type="NCBI Taxonomy" id="6604"/>
    <lineage>
        <taxon>Eukaryota</taxon>
        <taxon>Metazoa</taxon>
        <taxon>Spiralia</taxon>
        <taxon>Lophotrochozoa</taxon>
        <taxon>Mollusca</taxon>
        <taxon>Bivalvia</taxon>
        <taxon>Autobranchia</taxon>
        <taxon>Heteroconchia</taxon>
        <taxon>Euheterodonta</taxon>
        <taxon>Imparidentia</taxon>
        <taxon>Neoheterodontei</taxon>
        <taxon>Myida</taxon>
        <taxon>Myoidea</taxon>
        <taxon>Myidae</taxon>
        <taxon>Mya</taxon>
    </lineage>
</organism>
<dbReference type="EMBL" id="CP111025">
    <property type="protein sequence ID" value="WAR26810.1"/>
    <property type="molecule type" value="Genomic_DNA"/>
</dbReference>
<accession>A0ABY7FXA3</accession>
<keyword evidence="2" id="KW-1185">Reference proteome</keyword>
<evidence type="ECO:0000313" key="2">
    <source>
        <dbReference type="Proteomes" id="UP001164746"/>
    </source>
</evidence>
<proteinExistence type="predicted"/>
<dbReference type="Proteomes" id="UP001164746">
    <property type="component" value="Chromosome 14"/>
</dbReference>
<sequence>TRLSPIWPNTGREHVEAVAAFPAEYNGEQACLIPPTGHKCHCLLKGKHHTNVHGRGGISRRGANQVAISQGKGHRFHQDKDIDHRSHLARDFMHDNGIHWMDDWPSGRAPSSTRSWQPSFINYLEIESTVDTCYLYIYYVFKVAPGYALIPGAATSDVPKNVFLEHSAGLSFLYFKSVCGVSI</sequence>